<evidence type="ECO:0000256" key="4">
    <source>
        <dbReference type="SAM" id="MobiDB-lite"/>
    </source>
</evidence>
<feature type="region of interest" description="Disordered" evidence="4">
    <location>
        <begin position="1"/>
        <end position="30"/>
    </location>
</feature>
<dbReference type="EMBL" id="CAXKWB010017747">
    <property type="protein sequence ID" value="CAL4119773.1"/>
    <property type="molecule type" value="Genomic_DNA"/>
</dbReference>
<dbReference type="SUPFAM" id="SSF50156">
    <property type="entry name" value="PDZ domain-like"/>
    <property type="match status" value="1"/>
</dbReference>
<dbReference type="InterPro" id="IPR036034">
    <property type="entry name" value="PDZ_sf"/>
</dbReference>
<dbReference type="GO" id="GO:0009986">
    <property type="term" value="C:cell surface"/>
    <property type="evidence" value="ECO:0007669"/>
    <property type="project" value="UniProtKB-SubCell"/>
</dbReference>
<dbReference type="PANTHER" id="PTHR21082">
    <property type="entry name" value="PROTEIN INTURNED"/>
    <property type="match status" value="1"/>
</dbReference>
<reference evidence="6 7" key="1">
    <citation type="submission" date="2024-05" db="EMBL/GenBank/DDBJ databases">
        <authorList>
            <person name="Wallberg A."/>
        </authorList>
    </citation>
    <scope>NUCLEOTIDE SEQUENCE [LARGE SCALE GENOMIC DNA]</scope>
</reference>
<evidence type="ECO:0000256" key="1">
    <source>
        <dbReference type="ARBA" id="ARBA00004120"/>
    </source>
</evidence>
<sequence length="186" mass="19558">VSRGSGVGAGTEGPKNATDPAPKVTFRDNPSGEVRHVTLQVAGLGNNLGRRASLCETVLGVVPGRFSEPPDSRVMVAGLVPGSQALKNGQIKIGDCLKEVNSESVTWDNLDQVLASLQVPSTLTLAVQKCASETLPEENDHDPKRVTQTQLVKVITGSDGGVSELRAQLKDIPHTVLYLSLVGVTE</sequence>
<proteinExistence type="predicted"/>
<evidence type="ECO:0000259" key="5">
    <source>
        <dbReference type="PROSITE" id="PS50106"/>
    </source>
</evidence>
<organism evidence="6 7">
    <name type="scientific">Meganyctiphanes norvegica</name>
    <name type="common">Northern krill</name>
    <name type="synonym">Thysanopoda norvegica</name>
    <dbReference type="NCBI Taxonomy" id="48144"/>
    <lineage>
        <taxon>Eukaryota</taxon>
        <taxon>Metazoa</taxon>
        <taxon>Ecdysozoa</taxon>
        <taxon>Arthropoda</taxon>
        <taxon>Crustacea</taxon>
        <taxon>Multicrustacea</taxon>
        <taxon>Malacostraca</taxon>
        <taxon>Eumalacostraca</taxon>
        <taxon>Eucarida</taxon>
        <taxon>Euphausiacea</taxon>
        <taxon>Euphausiidae</taxon>
        <taxon>Meganyctiphanes</taxon>
    </lineage>
</organism>
<dbReference type="InterPro" id="IPR001478">
    <property type="entry name" value="PDZ"/>
</dbReference>
<feature type="compositionally biased region" description="Gly residues" evidence="4">
    <location>
        <begin position="1"/>
        <end position="11"/>
    </location>
</feature>
<protein>
    <recommendedName>
        <fullName evidence="3">Inturned planar cell polarity effector homolog</fullName>
    </recommendedName>
</protein>
<evidence type="ECO:0000313" key="7">
    <source>
        <dbReference type="Proteomes" id="UP001497623"/>
    </source>
</evidence>
<dbReference type="GO" id="GO:0060271">
    <property type="term" value="P:cilium assembly"/>
    <property type="evidence" value="ECO:0007669"/>
    <property type="project" value="InterPro"/>
</dbReference>
<dbReference type="AlphaFoldDB" id="A0AAV2R9L0"/>
<comment type="subcellular location">
    <subcellularLocation>
        <location evidence="2">Cell surface</location>
    </subcellularLocation>
    <subcellularLocation>
        <location evidence="1">Cytoplasm</location>
        <location evidence="1">Cytoskeleton</location>
        <location evidence="1">Cilium basal body</location>
    </subcellularLocation>
</comment>
<dbReference type="InterPro" id="IPR039151">
    <property type="entry name" value="INTU"/>
</dbReference>
<feature type="non-terminal residue" evidence="6">
    <location>
        <position position="186"/>
    </location>
</feature>
<comment type="caution">
    <text evidence="6">The sequence shown here is derived from an EMBL/GenBank/DDBJ whole genome shotgun (WGS) entry which is preliminary data.</text>
</comment>
<dbReference type="GO" id="GO:0007399">
    <property type="term" value="P:nervous system development"/>
    <property type="evidence" value="ECO:0007669"/>
    <property type="project" value="TreeGrafter"/>
</dbReference>
<evidence type="ECO:0000256" key="2">
    <source>
        <dbReference type="ARBA" id="ARBA00004241"/>
    </source>
</evidence>
<feature type="non-terminal residue" evidence="6">
    <location>
        <position position="1"/>
    </location>
</feature>
<dbReference type="Proteomes" id="UP001497623">
    <property type="component" value="Unassembled WGS sequence"/>
</dbReference>
<dbReference type="GO" id="GO:0005737">
    <property type="term" value="C:cytoplasm"/>
    <property type="evidence" value="ECO:0007669"/>
    <property type="project" value="TreeGrafter"/>
</dbReference>
<name>A0AAV2R9L0_MEGNR</name>
<evidence type="ECO:0000313" key="6">
    <source>
        <dbReference type="EMBL" id="CAL4119773.1"/>
    </source>
</evidence>
<accession>A0AAV2R9L0</accession>
<keyword evidence="7" id="KW-1185">Reference proteome</keyword>
<dbReference type="GO" id="GO:0005929">
    <property type="term" value="C:cilium"/>
    <property type="evidence" value="ECO:0007669"/>
    <property type="project" value="TreeGrafter"/>
</dbReference>
<feature type="domain" description="PDZ" evidence="5">
    <location>
        <begin position="36"/>
        <end position="129"/>
    </location>
</feature>
<dbReference type="PANTHER" id="PTHR21082:SF4">
    <property type="entry name" value="PROTEIN INTURNED"/>
    <property type="match status" value="1"/>
</dbReference>
<dbReference type="PROSITE" id="PS50106">
    <property type="entry name" value="PDZ"/>
    <property type="match status" value="1"/>
</dbReference>
<evidence type="ECO:0000256" key="3">
    <source>
        <dbReference type="ARBA" id="ARBA00032633"/>
    </source>
</evidence>
<dbReference type="SMART" id="SM00228">
    <property type="entry name" value="PDZ"/>
    <property type="match status" value="1"/>
</dbReference>
<dbReference type="Gene3D" id="2.30.42.10">
    <property type="match status" value="1"/>
</dbReference>
<gene>
    <name evidence="6" type="ORF">MNOR_LOCUS21758</name>
</gene>
<dbReference type="GO" id="GO:0001736">
    <property type="term" value="P:establishment of planar polarity"/>
    <property type="evidence" value="ECO:0007669"/>
    <property type="project" value="InterPro"/>
</dbReference>